<dbReference type="AlphaFoldDB" id="A0A9Q0C7K1"/>
<accession>A0A9Q0C7K1</accession>
<proteinExistence type="predicted"/>
<keyword evidence="2" id="KW-1185">Reference proteome</keyword>
<dbReference type="GO" id="GO:0000427">
    <property type="term" value="C:plastid-encoded plastid RNA polymerase complex"/>
    <property type="evidence" value="ECO:0007669"/>
    <property type="project" value="InterPro"/>
</dbReference>
<gene>
    <name evidence="1" type="ORF">LUZ63_012927</name>
</gene>
<protein>
    <submittedName>
        <fullName evidence="1">Uncharacterized protein</fullName>
    </submittedName>
</protein>
<dbReference type="Proteomes" id="UP001151287">
    <property type="component" value="Unassembled WGS sequence"/>
</dbReference>
<dbReference type="OrthoDB" id="781981at2759"/>
<dbReference type="PANTHER" id="PTHR35994">
    <property type="entry name" value="EXPRESSED PROTEIN"/>
    <property type="match status" value="1"/>
</dbReference>
<name>A0A9Q0C7K1_9POAL</name>
<dbReference type="PANTHER" id="PTHR35994:SF1">
    <property type="entry name" value="PLASTID TRANSCRIPTIONALLY ACTIVE PROTEIN 6, CHLOROPLASTIC"/>
    <property type="match status" value="1"/>
</dbReference>
<sequence>MIKSAVVSLPCSPSPSPPLLCSRLSNPPKTLTLAVTLKPFSSLRLRHHHHRRLRRDLSVRAGDGDDVEGPDFPGGDFFYDEAEDDADNEKDYEIEYDKLLIGASKEDTGEDVALALAPLSSGGFVSTLGWEAETVVNYRINEEEFHKISLLDCDFFIRKPPDPDDDLYDFREMYVSPPDTDVYSIPRVLAPMPKKLIRCSKKDYVLYNTTEPPVDGPRGPLYKTDTEILKVFLTKHYTNRRRSDAEFVLDFEEIYVIDSKAKSITRAKVIVSVPGGKKRDRRNDLLLIRGGGTSFKVINVSERDDPQTVIEKVDWAKSRDQMEKYLRKFKDFEESNWF</sequence>
<evidence type="ECO:0000313" key="2">
    <source>
        <dbReference type="Proteomes" id="UP001151287"/>
    </source>
</evidence>
<evidence type="ECO:0000313" key="1">
    <source>
        <dbReference type="EMBL" id="KAJ1688772.1"/>
    </source>
</evidence>
<organism evidence="1 2">
    <name type="scientific">Rhynchospora breviuscula</name>
    <dbReference type="NCBI Taxonomy" id="2022672"/>
    <lineage>
        <taxon>Eukaryota</taxon>
        <taxon>Viridiplantae</taxon>
        <taxon>Streptophyta</taxon>
        <taxon>Embryophyta</taxon>
        <taxon>Tracheophyta</taxon>
        <taxon>Spermatophyta</taxon>
        <taxon>Magnoliopsida</taxon>
        <taxon>Liliopsida</taxon>
        <taxon>Poales</taxon>
        <taxon>Cyperaceae</taxon>
        <taxon>Cyperoideae</taxon>
        <taxon>Rhynchosporeae</taxon>
        <taxon>Rhynchospora</taxon>
    </lineage>
</organism>
<comment type="caution">
    <text evidence="1">The sequence shown here is derived from an EMBL/GenBank/DDBJ whole genome shotgun (WGS) entry which is preliminary data.</text>
</comment>
<dbReference type="InterPro" id="IPR044710">
    <property type="entry name" value="PTAC6"/>
</dbReference>
<reference evidence="1" key="1">
    <citation type="journal article" date="2022" name="Cell">
        <title>Repeat-based holocentromeres influence genome architecture and karyotype evolution.</title>
        <authorList>
            <person name="Hofstatter P.G."/>
            <person name="Thangavel G."/>
            <person name="Lux T."/>
            <person name="Neumann P."/>
            <person name="Vondrak T."/>
            <person name="Novak P."/>
            <person name="Zhang M."/>
            <person name="Costa L."/>
            <person name="Castellani M."/>
            <person name="Scott A."/>
            <person name="Toegelov H."/>
            <person name="Fuchs J."/>
            <person name="Mata-Sucre Y."/>
            <person name="Dias Y."/>
            <person name="Vanzela A.L.L."/>
            <person name="Huettel B."/>
            <person name="Almeida C.C.S."/>
            <person name="Simkova H."/>
            <person name="Souza G."/>
            <person name="Pedrosa-Harand A."/>
            <person name="Macas J."/>
            <person name="Mayer K.F.X."/>
            <person name="Houben A."/>
            <person name="Marques A."/>
        </authorList>
    </citation>
    <scope>NUCLEOTIDE SEQUENCE</scope>
    <source>
        <strain evidence="1">RhyBre1mFocal</strain>
    </source>
</reference>
<dbReference type="EMBL" id="JAMQYH010000004">
    <property type="protein sequence ID" value="KAJ1688772.1"/>
    <property type="molecule type" value="Genomic_DNA"/>
</dbReference>